<organism evidence="1 2">
    <name type="scientific">Desulfolutivibrio sulfodismutans</name>
    <dbReference type="NCBI Taxonomy" id="63561"/>
    <lineage>
        <taxon>Bacteria</taxon>
        <taxon>Pseudomonadati</taxon>
        <taxon>Thermodesulfobacteriota</taxon>
        <taxon>Desulfovibrionia</taxon>
        <taxon>Desulfovibrionales</taxon>
        <taxon>Desulfovibrionaceae</taxon>
        <taxon>Desulfolutivibrio</taxon>
    </lineage>
</organism>
<dbReference type="Pfam" id="PF22397">
    <property type="entry name" value="NADAR-DarT1"/>
    <property type="match status" value="1"/>
</dbReference>
<evidence type="ECO:0000313" key="2">
    <source>
        <dbReference type="Proteomes" id="UP000469724"/>
    </source>
</evidence>
<dbReference type="AlphaFoldDB" id="A0A7K3NIX4"/>
<dbReference type="EMBL" id="JAAGRQ010000008">
    <property type="protein sequence ID" value="NDY55735.1"/>
    <property type="molecule type" value="Genomic_DNA"/>
</dbReference>
<protein>
    <submittedName>
        <fullName evidence="1">Uncharacterized protein</fullName>
    </submittedName>
</protein>
<dbReference type="InterPro" id="IPR053913">
    <property type="entry name" value="NADAR-DarT1"/>
</dbReference>
<reference evidence="1 2" key="1">
    <citation type="submission" date="2020-02" db="EMBL/GenBank/DDBJ databases">
        <title>Comparative genomics of sulfur disproportionating microorganisms.</title>
        <authorList>
            <person name="Ward L.M."/>
            <person name="Bertran E."/>
            <person name="Johnston D.T."/>
        </authorList>
    </citation>
    <scope>NUCLEOTIDE SEQUENCE [LARGE SCALE GENOMIC DNA]</scope>
    <source>
        <strain evidence="1 2">DSM 3696</strain>
    </source>
</reference>
<name>A0A7K3NIX4_9BACT</name>
<dbReference type="Proteomes" id="UP000469724">
    <property type="component" value="Unassembled WGS sequence"/>
</dbReference>
<dbReference type="RefSeq" id="WP_163300785.1">
    <property type="nucleotide sequence ID" value="NZ_JAAGRQ010000008.1"/>
</dbReference>
<sequence>MATRPIFIVNLKDEKIITHNIHFKWHPGYSIAQKQKSISDLHNNAHQLGIENILEVSSKSPNKLGTFLSAFNLKSVTVKNNIEFSVESAFQGSKVFSQGGPFADLITKDSRSAKKDPRIRQSGELLCFKFFSFTFPLTPKTYFYDWLYINTLLKNEQLASEAVKFSAFTDIEFNPEKSVNCQAFSLALFVLLSKANKISSNSLPPNDFINICRNIYATSSSIVQDSQNYLSNNKNNNYQYQLKPSSCITMHESPPK</sequence>
<comment type="caution">
    <text evidence="1">The sequence shown here is derived from an EMBL/GenBank/DDBJ whole genome shotgun (WGS) entry which is preliminary data.</text>
</comment>
<accession>A0A7K3NIX4</accession>
<gene>
    <name evidence="1" type="ORF">G3N56_03130</name>
</gene>
<keyword evidence="2" id="KW-1185">Reference proteome</keyword>
<evidence type="ECO:0000313" key="1">
    <source>
        <dbReference type="EMBL" id="NDY55735.1"/>
    </source>
</evidence>
<proteinExistence type="predicted"/>